<reference evidence="9 10" key="1">
    <citation type="submission" date="2019-04" db="EMBL/GenBank/DDBJ databases">
        <authorList>
            <person name="Li Y."/>
            <person name="Wang J."/>
        </authorList>
    </citation>
    <scope>NUCLEOTIDE SEQUENCE [LARGE SCALE GENOMIC DNA]</scope>
    <source>
        <strain evidence="9 10">DSM 14668</strain>
    </source>
</reference>
<evidence type="ECO:0000256" key="2">
    <source>
        <dbReference type="ARBA" id="ARBA00008163"/>
    </source>
</evidence>
<dbReference type="GO" id="GO:0015483">
    <property type="term" value="F:long-chain fatty acid transporting porin activity"/>
    <property type="evidence" value="ECO:0007669"/>
    <property type="project" value="TreeGrafter"/>
</dbReference>
<keyword evidence="6" id="KW-0472">Membrane</keyword>
<dbReference type="EMBL" id="SSMQ01000058">
    <property type="protein sequence ID" value="TKC99268.1"/>
    <property type="molecule type" value="Genomic_DNA"/>
</dbReference>
<keyword evidence="10" id="KW-1185">Reference proteome</keyword>
<protein>
    <recommendedName>
        <fullName evidence="11">Long-chain fatty acid transporter</fullName>
    </recommendedName>
</protein>
<dbReference type="Proteomes" id="UP000309215">
    <property type="component" value="Unassembled WGS sequence"/>
</dbReference>
<sequence length="515" mass="54546">MGARNLVVGAFVGSVLLGGAGVARASSGLDSPDNGVVQLGRGATYVARADDPLAAYFNPAGLAFQKSGVHVGAHLMFMNTCFSRRDVNGQPVSPGGGIPGPGAAGGPSDPVCSDTSPFPNPQIAANFRITQKLAIGLSVMGPHGVGKIVWPESIPYTNQLGLATTQPAPQRHLLIESDSLIFNPTLSVSYAIKDWLSVGAGFIWGVASIDFVNFTEATSQIPRDDFAGNQEVKSTLSAFDGFVPGVVVGVLASPHKRLDLGAWFKWQDAISTRTGVKLESLYWRAGGQKNDNPCPAGPANCNITEDEDAGTLKFRIPLEARLGFRYHHPLRAGSLVPKVGAKVRDPLAEDLFDIEVDFTYAHNSVVDNLEVRFDPGIRVNGTPGEIPQNADIPHKWKNVFGVRFGGDFVVIPGFLAVRAGGFLETNGQDPAYLNPDFHLGARVGVGGGGSVRLGPVDVSLAYQHTFFEPLDNGGRGEVYGLSGDATTNYRSPHNVNGGRLESSLNEVALGATYRF</sequence>
<evidence type="ECO:0008006" key="11">
    <source>
        <dbReference type="Google" id="ProtNLM"/>
    </source>
</evidence>
<gene>
    <name evidence="9" type="ORF">E8A74_38250</name>
</gene>
<dbReference type="PANTHER" id="PTHR35093">
    <property type="entry name" value="OUTER MEMBRANE PROTEIN NMB0088-RELATED"/>
    <property type="match status" value="1"/>
</dbReference>
<dbReference type="Gene3D" id="2.40.160.60">
    <property type="entry name" value="Outer membrane protein transport protein (OMPP1/FadL/TodX)"/>
    <property type="match status" value="1"/>
</dbReference>
<evidence type="ECO:0000256" key="4">
    <source>
        <dbReference type="ARBA" id="ARBA00022692"/>
    </source>
</evidence>
<comment type="subcellular location">
    <subcellularLocation>
        <location evidence="1">Cell outer membrane</location>
        <topology evidence="1">Multi-pass membrane protein</topology>
    </subcellularLocation>
</comment>
<organism evidence="9 10">
    <name type="scientific">Polyangium fumosum</name>
    <dbReference type="NCBI Taxonomy" id="889272"/>
    <lineage>
        <taxon>Bacteria</taxon>
        <taxon>Pseudomonadati</taxon>
        <taxon>Myxococcota</taxon>
        <taxon>Polyangia</taxon>
        <taxon>Polyangiales</taxon>
        <taxon>Polyangiaceae</taxon>
        <taxon>Polyangium</taxon>
    </lineage>
</organism>
<keyword evidence="7" id="KW-0998">Cell outer membrane</keyword>
<dbReference type="RefSeq" id="WP_136934057.1">
    <property type="nucleotide sequence ID" value="NZ_SSMQ01000058.1"/>
</dbReference>
<evidence type="ECO:0000313" key="9">
    <source>
        <dbReference type="EMBL" id="TKC99268.1"/>
    </source>
</evidence>
<evidence type="ECO:0000256" key="3">
    <source>
        <dbReference type="ARBA" id="ARBA00022452"/>
    </source>
</evidence>
<dbReference type="AlphaFoldDB" id="A0A4U1IXM6"/>
<dbReference type="SUPFAM" id="SSF56935">
    <property type="entry name" value="Porins"/>
    <property type="match status" value="1"/>
</dbReference>
<keyword evidence="4" id="KW-0812">Transmembrane</keyword>
<evidence type="ECO:0000256" key="1">
    <source>
        <dbReference type="ARBA" id="ARBA00004571"/>
    </source>
</evidence>
<evidence type="ECO:0000313" key="10">
    <source>
        <dbReference type="Proteomes" id="UP000309215"/>
    </source>
</evidence>
<dbReference type="PANTHER" id="PTHR35093:SF8">
    <property type="entry name" value="OUTER MEMBRANE PROTEIN NMB0088-RELATED"/>
    <property type="match status" value="1"/>
</dbReference>
<evidence type="ECO:0000256" key="7">
    <source>
        <dbReference type="ARBA" id="ARBA00023237"/>
    </source>
</evidence>
<dbReference type="GO" id="GO:0009279">
    <property type="term" value="C:cell outer membrane"/>
    <property type="evidence" value="ECO:0007669"/>
    <property type="project" value="UniProtKB-SubCell"/>
</dbReference>
<comment type="similarity">
    <text evidence="2">Belongs to the OmpP1/FadL family.</text>
</comment>
<accession>A0A4U1IXM6</accession>
<evidence type="ECO:0000256" key="8">
    <source>
        <dbReference type="SAM" id="MobiDB-lite"/>
    </source>
</evidence>
<evidence type="ECO:0000256" key="6">
    <source>
        <dbReference type="ARBA" id="ARBA00023136"/>
    </source>
</evidence>
<keyword evidence="3" id="KW-1134">Transmembrane beta strand</keyword>
<keyword evidence="5" id="KW-0732">Signal</keyword>
<proteinExistence type="inferred from homology"/>
<dbReference type="InterPro" id="IPR005017">
    <property type="entry name" value="OMPP1/FadL/TodX"/>
</dbReference>
<dbReference type="OrthoDB" id="5483226at2"/>
<feature type="compositionally biased region" description="Gly residues" evidence="8">
    <location>
        <begin position="94"/>
        <end position="105"/>
    </location>
</feature>
<evidence type="ECO:0000256" key="5">
    <source>
        <dbReference type="ARBA" id="ARBA00022729"/>
    </source>
</evidence>
<name>A0A4U1IXM6_9BACT</name>
<feature type="region of interest" description="Disordered" evidence="8">
    <location>
        <begin position="88"/>
        <end position="115"/>
    </location>
</feature>
<comment type="caution">
    <text evidence="9">The sequence shown here is derived from an EMBL/GenBank/DDBJ whole genome shotgun (WGS) entry which is preliminary data.</text>
</comment>